<gene>
    <name evidence="2" type="ORF">GUJ93_ZPchr0012g21845</name>
</gene>
<sequence length="95" mass="10228">MPALQKNHRHAIPRLCSTRYHLVLQAVCSASQHSATTGFCHNSAASLAQQSRVLQHSPASASTRTQKTGVGAEIKAAERIAAQRKISVEKKGNKL</sequence>
<keyword evidence="3" id="KW-1185">Reference proteome</keyword>
<evidence type="ECO:0000313" key="2">
    <source>
        <dbReference type="EMBL" id="KAG8095222.1"/>
    </source>
</evidence>
<dbReference type="EMBL" id="JAAALK010000080">
    <property type="protein sequence ID" value="KAG8095222.1"/>
    <property type="molecule type" value="Genomic_DNA"/>
</dbReference>
<reference evidence="2" key="2">
    <citation type="submission" date="2021-02" db="EMBL/GenBank/DDBJ databases">
        <authorList>
            <person name="Kimball J.A."/>
            <person name="Haas M.W."/>
            <person name="Macchietto M."/>
            <person name="Kono T."/>
            <person name="Duquette J."/>
            <person name="Shao M."/>
        </authorList>
    </citation>
    <scope>NUCLEOTIDE SEQUENCE</scope>
    <source>
        <tissue evidence="2">Fresh leaf tissue</tissue>
    </source>
</reference>
<proteinExistence type="predicted"/>
<dbReference type="AlphaFoldDB" id="A0A8J5WUU1"/>
<reference evidence="2" key="1">
    <citation type="journal article" date="2021" name="bioRxiv">
        <title>Whole Genome Assembly and Annotation of Northern Wild Rice, Zizania palustris L., Supports a Whole Genome Duplication in the Zizania Genus.</title>
        <authorList>
            <person name="Haas M."/>
            <person name="Kono T."/>
            <person name="Macchietto M."/>
            <person name="Millas R."/>
            <person name="McGilp L."/>
            <person name="Shao M."/>
            <person name="Duquette J."/>
            <person name="Hirsch C.N."/>
            <person name="Kimball J."/>
        </authorList>
    </citation>
    <scope>NUCLEOTIDE SEQUENCE</scope>
    <source>
        <tissue evidence="2">Fresh leaf tissue</tissue>
    </source>
</reference>
<accession>A0A8J5WUU1</accession>
<dbReference type="Proteomes" id="UP000729402">
    <property type="component" value="Unassembled WGS sequence"/>
</dbReference>
<feature type="compositionally biased region" description="Polar residues" evidence="1">
    <location>
        <begin position="51"/>
        <end position="68"/>
    </location>
</feature>
<name>A0A8J5WUU1_ZIZPA</name>
<evidence type="ECO:0000313" key="3">
    <source>
        <dbReference type="Proteomes" id="UP000729402"/>
    </source>
</evidence>
<comment type="caution">
    <text evidence="2">The sequence shown here is derived from an EMBL/GenBank/DDBJ whole genome shotgun (WGS) entry which is preliminary data.</text>
</comment>
<organism evidence="2 3">
    <name type="scientific">Zizania palustris</name>
    <name type="common">Northern wild rice</name>
    <dbReference type="NCBI Taxonomy" id="103762"/>
    <lineage>
        <taxon>Eukaryota</taxon>
        <taxon>Viridiplantae</taxon>
        <taxon>Streptophyta</taxon>
        <taxon>Embryophyta</taxon>
        <taxon>Tracheophyta</taxon>
        <taxon>Spermatophyta</taxon>
        <taxon>Magnoliopsida</taxon>
        <taxon>Liliopsida</taxon>
        <taxon>Poales</taxon>
        <taxon>Poaceae</taxon>
        <taxon>BOP clade</taxon>
        <taxon>Oryzoideae</taxon>
        <taxon>Oryzeae</taxon>
        <taxon>Zizaniinae</taxon>
        <taxon>Zizania</taxon>
    </lineage>
</organism>
<protein>
    <submittedName>
        <fullName evidence="2">Uncharacterized protein</fullName>
    </submittedName>
</protein>
<evidence type="ECO:0000256" key="1">
    <source>
        <dbReference type="SAM" id="MobiDB-lite"/>
    </source>
</evidence>
<feature type="region of interest" description="Disordered" evidence="1">
    <location>
        <begin position="51"/>
        <end position="71"/>
    </location>
</feature>